<sequence>MFGSCSQRSFPGSCLYRDTRYFYASLQRYPSPLVWVTGNSVPPGQRESKDNSTSVSRDAGLALPAGFWNGLPSRVSQRSSQPRIKVALSLVPQGTPPAFKDDPSTVPHRMGITTSRSSLHSVPRAS</sequence>
<dbReference type="EMBL" id="JADCTT010000008">
    <property type="protein sequence ID" value="KAF9748927.1"/>
    <property type="molecule type" value="Genomic_DNA"/>
</dbReference>
<protein>
    <submittedName>
        <fullName evidence="2">Uncharacterized protein</fullName>
    </submittedName>
</protein>
<gene>
    <name evidence="2" type="ORF">IM811_016722</name>
</gene>
<organism evidence="2 3">
    <name type="scientific">Bionectria ochroleuca</name>
    <name type="common">Gliocladium roseum</name>
    <dbReference type="NCBI Taxonomy" id="29856"/>
    <lineage>
        <taxon>Eukaryota</taxon>
        <taxon>Fungi</taxon>
        <taxon>Dikarya</taxon>
        <taxon>Ascomycota</taxon>
        <taxon>Pezizomycotina</taxon>
        <taxon>Sordariomycetes</taxon>
        <taxon>Hypocreomycetidae</taxon>
        <taxon>Hypocreales</taxon>
        <taxon>Bionectriaceae</taxon>
        <taxon>Clonostachys</taxon>
    </lineage>
</organism>
<name>A0A8H7KDN7_BIOOC</name>
<evidence type="ECO:0000256" key="1">
    <source>
        <dbReference type="SAM" id="MobiDB-lite"/>
    </source>
</evidence>
<comment type="caution">
    <text evidence="2">The sequence shown here is derived from an EMBL/GenBank/DDBJ whole genome shotgun (WGS) entry which is preliminary data.</text>
</comment>
<accession>A0A8H7KDN7</accession>
<feature type="region of interest" description="Disordered" evidence="1">
    <location>
        <begin position="93"/>
        <end position="126"/>
    </location>
</feature>
<proteinExistence type="predicted"/>
<dbReference type="AlphaFoldDB" id="A0A8H7KDN7"/>
<reference evidence="2" key="1">
    <citation type="submission" date="2020-10" db="EMBL/GenBank/DDBJ databases">
        <title>High-Quality Genome Resource of Clonostachys rosea strain S41 by Oxford Nanopore Long-Read Sequencing.</title>
        <authorList>
            <person name="Wang H."/>
        </authorList>
    </citation>
    <scope>NUCLEOTIDE SEQUENCE</scope>
    <source>
        <strain evidence="2">S41</strain>
    </source>
</reference>
<evidence type="ECO:0000313" key="2">
    <source>
        <dbReference type="EMBL" id="KAF9748927.1"/>
    </source>
</evidence>
<dbReference type="Proteomes" id="UP000616885">
    <property type="component" value="Unassembled WGS sequence"/>
</dbReference>
<evidence type="ECO:0000313" key="3">
    <source>
        <dbReference type="Proteomes" id="UP000616885"/>
    </source>
</evidence>